<evidence type="ECO:0000313" key="4">
    <source>
        <dbReference type="EMBL" id="ETW26939.1"/>
    </source>
</evidence>
<dbReference type="OrthoDB" id="410701at2759"/>
<dbReference type="InterPro" id="IPR029045">
    <property type="entry name" value="ClpP/crotonase-like_dom_sf"/>
</dbReference>
<dbReference type="EMBL" id="KI928152">
    <property type="protein sequence ID" value="ETW26939.1"/>
    <property type="molecule type" value="Genomic_DNA"/>
</dbReference>
<evidence type="ECO:0000313" key="5">
    <source>
        <dbReference type="Proteomes" id="UP000030656"/>
    </source>
</evidence>
<evidence type="ECO:0008006" key="6">
    <source>
        <dbReference type="Google" id="ProtNLM"/>
    </source>
</evidence>
<gene>
    <name evidence="4" type="ORF">PFFCH_05638</name>
</gene>
<dbReference type="GO" id="GO:0006635">
    <property type="term" value="P:fatty acid beta-oxidation"/>
    <property type="evidence" value="ECO:0007669"/>
    <property type="project" value="TreeGrafter"/>
</dbReference>
<organism evidence="4 5">
    <name type="scientific">Plasmodium falciparum FCH/4</name>
    <dbReference type="NCBI Taxonomy" id="1036724"/>
    <lineage>
        <taxon>Eukaryota</taxon>
        <taxon>Sar</taxon>
        <taxon>Alveolata</taxon>
        <taxon>Apicomplexa</taxon>
        <taxon>Aconoidasida</taxon>
        <taxon>Haemosporida</taxon>
        <taxon>Plasmodiidae</taxon>
        <taxon>Plasmodium</taxon>
        <taxon>Plasmodium (Laverania)</taxon>
    </lineage>
</organism>
<dbReference type="AlphaFoldDB" id="A0A024VE04"/>
<dbReference type="Gene3D" id="3.90.226.10">
    <property type="entry name" value="2-enoyl-CoA Hydratase, Chain A, domain 1"/>
    <property type="match status" value="1"/>
</dbReference>
<proteinExistence type="inferred from homology"/>
<feature type="region of interest" description="Disordered" evidence="3">
    <location>
        <begin position="221"/>
        <end position="245"/>
    </location>
</feature>
<evidence type="ECO:0000256" key="2">
    <source>
        <dbReference type="SAM" id="Coils"/>
    </source>
</evidence>
<feature type="region of interest" description="Disordered" evidence="3">
    <location>
        <begin position="1"/>
        <end position="21"/>
    </location>
</feature>
<feature type="compositionally biased region" description="Basic and acidic residues" evidence="3">
    <location>
        <begin position="9"/>
        <end position="21"/>
    </location>
</feature>
<dbReference type="PANTHER" id="PTHR11941">
    <property type="entry name" value="ENOYL-COA HYDRATASE-RELATED"/>
    <property type="match status" value="1"/>
</dbReference>
<feature type="compositionally biased region" description="Basic and acidic residues" evidence="3">
    <location>
        <begin position="227"/>
        <end position="244"/>
    </location>
</feature>
<dbReference type="InterPro" id="IPR001753">
    <property type="entry name" value="Enoyl-CoA_hydra/iso"/>
</dbReference>
<sequence>MCDKLSSQHNEKENQLKENLRDSTKRKVENLIVENNVLSSRIISKDTDEGKKHIIGIKHENDNVKDEKSEEIQNFFEEIDNLVNEKEKEDDNYMDVEKQLHEKCLKLINKKKETCNLCIKSKIKLFLDEINFINNSLDIFENEKRQKQIKQENKKIQKNGTKELDEILKDVIFLELGLKESKSKNEYNKIILCNMHVNCKKKKTCSYFIKRYINTPRDSDIASSLPSEKEKKFNEEKSVHKENASEGENILACEEERQYFKNHKYVDFFRDESRSIGLITFKNMNEKKNIFYNFLEELKNVLEHVNNIISNEENNTFYIKEFKNKENYLIKNIKNCIPYYDNKLKILIIHSVMDNNIFLNSLDYNSYLKNDEDTNVEISNIFRFLCNTIQQLPIITISNINGLCLNSGIDLILSTDFKISKENSLFGFDKMHIGLYPYGGSCQKLFRHIPLNYAKYLLLTNKIINAQDALKINLIDICIKQNENFFIQNSNIYFEQNLSNEQIFSIIKENILNYFKDIFHHHLFQKKINDDSFIFTLFYSFQFLFIPTYILQNIKVGINEGLNFNDVNSYLDYDRHMFEKCINIVFFSSLYYFSNTDQVLHIIIKKIKV</sequence>
<dbReference type="SUPFAM" id="SSF52096">
    <property type="entry name" value="ClpP/crotonase"/>
    <property type="match status" value="1"/>
</dbReference>
<reference evidence="4 5" key="2">
    <citation type="submission" date="2013-02" db="EMBL/GenBank/DDBJ databases">
        <title>The Genome Sequence of Plasmodium falciparum FCH/4.</title>
        <authorList>
            <consortium name="The Broad Institute Genome Sequencing Platform"/>
            <consortium name="The Broad Institute Genome Sequencing Center for Infectious Disease"/>
            <person name="Neafsey D."/>
            <person name="Cheeseman I."/>
            <person name="Volkman S."/>
            <person name="Adams J."/>
            <person name="Walker B."/>
            <person name="Young S.K."/>
            <person name="Zeng Q."/>
            <person name="Gargeya S."/>
            <person name="Fitzgerald M."/>
            <person name="Haas B."/>
            <person name="Abouelleil A."/>
            <person name="Alvarado L."/>
            <person name="Arachchi H.M."/>
            <person name="Berlin A.M."/>
            <person name="Chapman S.B."/>
            <person name="Dewar J."/>
            <person name="Goldberg J."/>
            <person name="Griggs A."/>
            <person name="Gujja S."/>
            <person name="Hansen M."/>
            <person name="Howarth C."/>
            <person name="Imamovic A."/>
            <person name="Larimer J."/>
            <person name="McCowan C."/>
            <person name="Murphy C."/>
            <person name="Neiman D."/>
            <person name="Pearson M."/>
            <person name="Priest M."/>
            <person name="Roberts A."/>
            <person name="Saif S."/>
            <person name="Shea T."/>
            <person name="Sisk P."/>
            <person name="Sykes S."/>
            <person name="Wortman J."/>
            <person name="Nusbaum C."/>
            <person name="Birren B."/>
        </authorList>
    </citation>
    <scope>NUCLEOTIDE SEQUENCE [LARGE SCALE GENOMIC DNA]</scope>
    <source>
        <strain evidence="4 5">FCH/4</strain>
    </source>
</reference>
<evidence type="ECO:0000256" key="1">
    <source>
        <dbReference type="ARBA" id="ARBA00005254"/>
    </source>
</evidence>
<reference evidence="4 5" key="1">
    <citation type="submission" date="2013-02" db="EMBL/GenBank/DDBJ databases">
        <title>The Genome Annotation of Plasmodium falciparum FCH/4.</title>
        <authorList>
            <consortium name="The Broad Institute Genome Sequencing Platform"/>
            <consortium name="The Broad Institute Genome Sequencing Center for Infectious Disease"/>
            <person name="Neafsey D."/>
            <person name="Hoffman S."/>
            <person name="Volkman S."/>
            <person name="Rosenthal P."/>
            <person name="Walker B."/>
            <person name="Young S.K."/>
            <person name="Zeng Q."/>
            <person name="Gargeya S."/>
            <person name="Fitzgerald M."/>
            <person name="Haas B."/>
            <person name="Abouelleil A."/>
            <person name="Allen A.W."/>
            <person name="Alvarado L."/>
            <person name="Arachchi H.M."/>
            <person name="Berlin A.M."/>
            <person name="Chapman S.B."/>
            <person name="Gainer-Dewar J."/>
            <person name="Goldberg J."/>
            <person name="Griggs A."/>
            <person name="Gujja S."/>
            <person name="Hansen M."/>
            <person name="Howarth C."/>
            <person name="Imamovic A."/>
            <person name="Ireland A."/>
            <person name="Larimer J."/>
            <person name="McCowan C."/>
            <person name="Murphy C."/>
            <person name="Pearson M."/>
            <person name="Poon T.W."/>
            <person name="Priest M."/>
            <person name="Roberts A."/>
            <person name="Saif S."/>
            <person name="Shea T."/>
            <person name="Sisk P."/>
            <person name="Sykes S."/>
            <person name="Wortman J."/>
            <person name="Nusbaum C."/>
            <person name="Birren B."/>
        </authorList>
    </citation>
    <scope>NUCLEOTIDE SEQUENCE [LARGE SCALE GENOMIC DNA]</scope>
    <source>
        <strain evidence="4 5">FCH/4</strain>
    </source>
</reference>
<protein>
    <recommendedName>
        <fullName evidence="6">Enoyl-CoA hydratase</fullName>
    </recommendedName>
</protein>
<name>A0A024VE04_PLAFA</name>
<dbReference type="Pfam" id="PF00378">
    <property type="entry name" value="ECH_1"/>
    <property type="match status" value="1"/>
</dbReference>
<dbReference type="Proteomes" id="UP000030656">
    <property type="component" value="Unassembled WGS sequence"/>
</dbReference>
<feature type="coiled-coil region" evidence="2">
    <location>
        <begin position="65"/>
        <end position="99"/>
    </location>
</feature>
<dbReference type="GO" id="GO:0005739">
    <property type="term" value="C:mitochondrion"/>
    <property type="evidence" value="ECO:0007669"/>
    <property type="project" value="TreeGrafter"/>
</dbReference>
<evidence type="ECO:0000256" key="3">
    <source>
        <dbReference type="SAM" id="MobiDB-lite"/>
    </source>
</evidence>
<keyword evidence="2" id="KW-0175">Coiled coil</keyword>
<comment type="similarity">
    <text evidence="1">Belongs to the enoyl-CoA hydratase/isomerase family.</text>
</comment>
<dbReference type="CDD" id="cd06558">
    <property type="entry name" value="crotonase-like"/>
    <property type="match status" value="1"/>
</dbReference>
<accession>A0A024VE04</accession>
<dbReference type="PANTHER" id="PTHR11941:SF171">
    <property type="entry name" value="SD19268P"/>
    <property type="match status" value="1"/>
</dbReference>